<comment type="caution">
    <text evidence="1">The sequence shown here is derived from an EMBL/GenBank/DDBJ whole genome shotgun (WGS) entry which is preliminary data.</text>
</comment>
<sequence length="289" mass="32395">MSTQKRERPQLALLPKPTVASGKCVSYDILPDGIIDWDYVEHIWVHPMLDENNERIYAPCVVFLDNTWMPIGPFGSLESARRTCFRWSALHDRGVKDKSDPPAPFGISPQGSIVDVRLFELGDSLPGDPWHYDENTGDFRLNLIVLGVELANSALCADITLEERIADVDAKLKKVEGTFRSCDTIQPHLAKAYVAKAREAAVFWLTELQAEEDAEIETPEDDGRSFADTVRKEGVTYEQAVFKLGKYLSDLYSNIRNEDGTPLVDAEERKHKAYKAGVERLAYFAGVSA</sequence>
<protein>
    <submittedName>
        <fullName evidence="1">Uncharacterized protein</fullName>
    </submittedName>
</protein>
<dbReference type="AlphaFoldDB" id="A0A1Y3GAY3"/>
<dbReference type="EMBL" id="JOPG01000018">
    <property type="protein sequence ID" value="OUJ05567.1"/>
    <property type="molecule type" value="Genomic_DNA"/>
</dbReference>
<organism evidence="1 2">
    <name type="scientific">Acetobacter malorum</name>
    <dbReference type="NCBI Taxonomy" id="178901"/>
    <lineage>
        <taxon>Bacteria</taxon>
        <taxon>Pseudomonadati</taxon>
        <taxon>Pseudomonadota</taxon>
        <taxon>Alphaproteobacteria</taxon>
        <taxon>Acetobacterales</taxon>
        <taxon>Acetobacteraceae</taxon>
        <taxon>Acetobacter</taxon>
    </lineage>
</organism>
<dbReference type="Proteomes" id="UP000242683">
    <property type="component" value="Unassembled WGS sequence"/>
</dbReference>
<dbReference type="RefSeq" id="WP_086653607.1">
    <property type="nucleotide sequence ID" value="NZ_JOPG01000018.1"/>
</dbReference>
<dbReference type="OrthoDB" id="7282076at2"/>
<name>A0A1Y3GAY3_9PROT</name>
<evidence type="ECO:0000313" key="2">
    <source>
        <dbReference type="Proteomes" id="UP000242683"/>
    </source>
</evidence>
<reference evidence="2" key="1">
    <citation type="submission" date="2014-06" db="EMBL/GenBank/DDBJ databases">
        <authorList>
            <person name="Winans N.J."/>
            <person name="Newell P.D."/>
            <person name="Douglas A.E."/>
        </authorList>
    </citation>
    <scope>NUCLEOTIDE SEQUENCE [LARGE SCALE GENOMIC DNA]</scope>
    <source>
        <strain evidence="2">DsW_057</strain>
    </source>
</reference>
<gene>
    <name evidence="1" type="ORF">HK23_04615</name>
</gene>
<evidence type="ECO:0000313" key="1">
    <source>
        <dbReference type="EMBL" id="OUJ05567.1"/>
    </source>
</evidence>
<accession>A0A1Y3GAY3</accession>
<proteinExistence type="predicted"/>